<feature type="transmembrane region" description="Helical" evidence="12">
    <location>
        <begin position="373"/>
        <end position="398"/>
    </location>
</feature>
<feature type="transmembrane region" description="Helical" evidence="12">
    <location>
        <begin position="171"/>
        <end position="191"/>
    </location>
</feature>
<comment type="subcellular location">
    <subcellularLocation>
        <location evidence="1">Cell inner membrane</location>
        <topology evidence="1">Multi-pass membrane protein</topology>
    </subcellularLocation>
    <subcellularLocation>
        <location evidence="12">Cell membrane</location>
        <topology evidence="12">Multi-pass membrane protein</topology>
    </subcellularLocation>
</comment>
<dbReference type="InterPro" id="IPR004670">
    <property type="entry name" value="NhaA"/>
</dbReference>
<feature type="transmembrane region" description="Helical" evidence="12">
    <location>
        <begin position="307"/>
        <end position="326"/>
    </location>
</feature>
<dbReference type="PANTHER" id="PTHR30341">
    <property type="entry name" value="SODIUM ION/PROTON ANTIPORTER NHAA-RELATED"/>
    <property type="match status" value="1"/>
</dbReference>
<comment type="function">
    <text evidence="12">Na(+)/H(+) antiporter that extrudes sodium in exchange for external protons.</text>
</comment>
<feature type="domain" description="Thioredoxin" evidence="13">
    <location>
        <begin position="427"/>
        <end position="622"/>
    </location>
</feature>
<keyword evidence="9 12" id="KW-0406">Ion transport</keyword>
<dbReference type="Gene3D" id="3.40.30.10">
    <property type="entry name" value="Glutaredoxin"/>
    <property type="match status" value="1"/>
</dbReference>
<evidence type="ECO:0000256" key="12">
    <source>
        <dbReference type="HAMAP-Rule" id="MF_01844"/>
    </source>
</evidence>
<name>A0ABW7YCX4_STRCE</name>
<feature type="transmembrane region" description="Helical" evidence="12">
    <location>
        <begin position="31"/>
        <end position="50"/>
    </location>
</feature>
<dbReference type="PANTHER" id="PTHR30341:SF0">
    <property type="entry name" value="NA(+)_H(+) ANTIPORTER NHAA"/>
    <property type="match status" value="1"/>
</dbReference>
<keyword evidence="5 12" id="KW-1003">Cell membrane</keyword>
<comment type="caution">
    <text evidence="14">The sequence shown here is derived from an EMBL/GenBank/DDBJ whole genome shotgun (WGS) entry which is preliminary data.</text>
</comment>
<dbReference type="InterPro" id="IPR013766">
    <property type="entry name" value="Thioredoxin_domain"/>
</dbReference>
<evidence type="ECO:0000256" key="7">
    <source>
        <dbReference type="ARBA" id="ARBA00022989"/>
    </source>
</evidence>
<keyword evidence="4 12" id="KW-0050">Antiport</keyword>
<evidence type="ECO:0000256" key="6">
    <source>
        <dbReference type="ARBA" id="ARBA00022692"/>
    </source>
</evidence>
<evidence type="ECO:0000259" key="13">
    <source>
        <dbReference type="PROSITE" id="PS51352"/>
    </source>
</evidence>
<proteinExistence type="inferred from homology"/>
<feature type="transmembrane region" description="Helical" evidence="12">
    <location>
        <begin position="338"/>
        <end position="361"/>
    </location>
</feature>
<dbReference type="InterPro" id="IPR023171">
    <property type="entry name" value="Na/H_antiporter_dom_sf"/>
</dbReference>
<evidence type="ECO:0000256" key="8">
    <source>
        <dbReference type="ARBA" id="ARBA00023053"/>
    </source>
</evidence>
<keyword evidence="10 12" id="KW-0472">Membrane</keyword>
<feature type="transmembrane region" description="Helical" evidence="12">
    <location>
        <begin position="410"/>
        <end position="430"/>
    </location>
</feature>
<comment type="similarity">
    <text evidence="12">Belongs to the NhaA Na(+)/H(+) (TC 2.A.33) antiporter family.</text>
</comment>
<gene>
    <name evidence="12 14" type="primary">nhaA</name>
    <name evidence="14" type="ORF">ACIA8P_37540</name>
</gene>
<comment type="similarity">
    <text evidence="2">In the N-terminal section; belongs to the NhaA Na(+)/H(+) (TC 2.A.33) antiporter family.</text>
</comment>
<keyword evidence="11 12" id="KW-0739">Sodium transport</keyword>
<evidence type="ECO:0000313" key="15">
    <source>
        <dbReference type="Proteomes" id="UP001612415"/>
    </source>
</evidence>
<evidence type="ECO:0000256" key="10">
    <source>
        <dbReference type="ARBA" id="ARBA00023136"/>
    </source>
</evidence>
<comment type="catalytic activity">
    <reaction evidence="12">
        <text>Na(+)(in) + 2 H(+)(out) = Na(+)(out) + 2 H(+)(in)</text>
        <dbReference type="Rhea" id="RHEA:29251"/>
        <dbReference type="ChEBI" id="CHEBI:15378"/>
        <dbReference type="ChEBI" id="CHEBI:29101"/>
    </reaction>
</comment>
<dbReference type="PROSITE" id="PS51352">
    <property type="entry name" value="THIOREDOXIN_2"/>
    <property type="match status" value="1"/>
</dbReference>
<accession>A0ABW7YCX4</accession>
<dbReference type="Pfam" id="PF06965">
    <property type="entry name" value="Na_H_antiport_1"/>
    <property type="match status" value="1"/>
</dbReference>
<dbReference type="InterPro" id="IPR036249">
    <property type="entry name" value="Thioredoxin-like_sf"/>
</dbReference>
<feature type="transmembrane region" description="Helical" evidence="12">
    <location>
        <begin position="197"/>
        <end position="217"/>
    </location>
</feature>
<evidence type="ECO:0000313" key="14">
    <source>
        <dbReference type="EMBL" id="MFI5680249.1"/>
    </source>
</evidence>
<keyword evidence="3 12" id="KW-0813">Transport</keyword>
<dbReference type="RefSeq" id="WP_398660722.1">
    <property type="nucleotide sequence ID" value="NZ_JBITDC010000019.1"/>
</dbReference>
<evidence type="ECO:0000256" key="5">
    <source>
        <dbReference type="ARBA" id="ARBA00022475"/>
    </source>
</evidence>
<dbReference type="InterPro" id="IPR012336">
    <property type="entry name" value="Thioredoxin-like_fold"/>
</dbReference>
<reference evidence="14 15" key="1">
    <citation type="submission" date="2024-10" db="EMBL/GenBank/DDBJ databases">
        <title>The Natural Products Discovery Center: Release of the First 8490 Sequenced Strains for Exploring Actinobacteria Biosynthetic Diversity.</title>
        <authorList>
            <person name="Kalkreuter E."/>
            <person name="Kautsar S.A."/>
            <person name="Yang D."/>
            <person name="Bader C.D."/>
            <person name="Teijaro C.N."/>
            <person name="Fluegel L."/>
            <person name="Davis C.M."/>
            <person name="Simpson J.R."/>
            <person name="Lauterbach L."/>
            <person name="Steele A.D."/>
            <person name="Gui C."/>
            <person name="Meng S."/>
            <person name="Li G."/>
            <person name="Viehrig K."/>
            <person name="Ye F."/>
            <person name="Su P."/>
            <person name="Kiefer A.F."/>
            <person name="Nichols A."/>
            <person name="Cepeda A.J."/>
            <person name="Yan W."/>
            <person name="Fan B."/>
            <person name="Jiang Y."/>
            <person name="Adhikari A."/>
            <person name="Zheng C.-J."/>
            <person name="Schuster L."/>
            <person name="Cowan T.M."/>
            <person name="Smanski M.J."/>
            <person name="Chevrette M.G."/>
            <person name="De Carvalho L.P.S."/>
            <person name="Shen B."/>
        </authorList>
    </citation>
    <scope>NUCLEOTIDE SEQUENCE [LARGE SCALE GENOMIC DNA]</scope>
    <source>
        <strain evidence="14 15">NPDC051599</strain>
    </source>
</reference>
<protein>
    <recommendedName>
        <fullName evidence="12">Na(+)/H(+) antiporter NhaA</fullName>
    </recommendedName>
    <alternativeName>
        <fullName evidence="12">Sodium/proton antiporter NhaA</fullName>
    </alternativeName>
</protein>
<evidence type="ECO:0000256" key="4">
    <source>
        <dbReference type="ARBA" id="ARBA00022449"/>
    </source>
</evidence>
<dbReference type="SUPFAM" id="SSF52833">
    <property type="entry name" value="Thioredoxin-like"/>
    <property type="match status" value="1"/>
</dbReference>
<dbReference type="Proteomes" id="UP001612415">
    <property type="component" value="Unassembled WGS sequence"/>
</dbReference>
<sequence>MVPPETSPLSGQTVCGNEARSPLLSFLRTETGSAAILLVAALAALAWANIAPGSYETLWGTELSVRVGSGGVSLDLREWLNSGLMTLFFFVVGLEARREFDMGELRERRRVTLPVLAGLSGMLVPVAIYLAVNAGEDSVHGWGAAMSTDTAFALGMLALFGARLPGSLRVFILSVAVVDDFLALAVIAFAYSGAVDLPALLTALGLFAVVLLVRRTLGGRVPSLYAVLGVAVWVALLKSGVDPVVTGLAMGLLTYARPAERRDLEQASKLFRRFREQPTPELERTVRRGIASTLSLNDRLQRTLHPWTSYVIVPLFALANAGITLSTGQLSHAFTSPVTLGILLGYVAGKPLGIIGATWLTTRVSGGRLHPPVGWGAIAAGGTLAGVGFTVSLLIATLAFDGDRLEQAKIGILTAVVCSFLVTWLVTRVISALPRASRARALLGTGQTVVDLIDPVDVERDHVRGPMDAPVTLLEYGDFECPYCGRAEPVVRELLADFGDVRYVWRHLPLTDVHPSAQLAAEASEAAARQSHYWEMHELLLRHQGDLRPRDLLRYAEEIGLDADRFRADLRSGAGAARVAADVESADLSGVSGTPTFFVNGRRHHGAYDIATLSAAVRAARERAALSGAVG</sequence>
<organism evidence="14 15">
    <name type="scientific">Streptomyces cellulosae</name>
    <dbReference type="NCBI Taxonomy" id="1968"/>
    <lineage>
        <taxon>Bacteria</taxon>
        <taxon>Bacillati</taxon>
        <taxon>Actinomycetota</taxon>
        <taxon>Actinomycetes</taxon>
        <taxon>Kitasatosporales</taxon>
        <taxon>Streptomycetaceae</taxon>
        <taxon>Streptomyces</taxon>
    </lineage>
</organism>
<evidence type="ECO:0000256" key="11">
    <source>
        <dbReference type="ARBA" id="ARBA00023201"/>
    </source>
</evidence>
<feature type="transmembrane region" description="Helical" evidence="12">
    <location>
        <begin position="144"/>
        <end position="164"/>
    </location>
</feature>
<keyword evidence="6 12" id="KW-0812">Transmembrane</keyword>
<evidence type="ECO:0000256" key="1">
    <source>
        <dbReference type="ARBA" id="ARBA00004429"/>
    </source>
</evidence>
<evidence type="ECO:0000256" key="9">
    <source>
        <dbReference type="ARBA" id="ARBA00023065"/>
    </source>
</evidence>
<dbReference type="Pfam" id="PF13462">
    <property type="entry name" value="Thioredoxin_4"/>
    <property type="match status" value="1"/>
</dbReference>
<dbReference type="Gene3D" id="1.20.1530.10">
    <property type="entry name" value="Na+/H+ antiporter like domain"/>
    <property type="match status" value="1"/>
</dbReference>
<evidence type="ECO:0000256" key="3">
    <source>
        <dbReference type="ARBA" id="ARBA00022448"/>
    </source>
</evidence>
<evidence type="ECO:0000256" key="2">
    <source>
        <dbReference type="ARBA" id="ARBA00007006"/>
    </source>
</evidence>
<keyword evidence="7 12" id="KW-1133">Transmembrane helix</keyword>
<feature type="transmembrane region" description="Helical" evidence="12">
    <location>
        <begin position="111"/>
        <end position="132"/>
    </location>
</feature>
<dbReference type="HAMAP" id="MF_01844">
    <property type="entry name" value="NhaA"/>
    <property type="match status" value="1"/>
</dbReference>
<keyword evidence="8 12" id="KW-0915">Sodium</keyword>
<dbReference type="NCBIfam" id="TIGR00773">
    <property type="entry name" value="NhaA"/>
    <property type="match status" value="1"/>
</dbReference>
<keyword evidence="15" id="KW-1185">Reference proteome</keyword>
<dbReference type="EMBL" id="JBITDC010000019">
    <property type="protein sequence ID" value="MFI5680249.1"/>
    <property type="molecule type" value="Genomic_DNA"/>
</dbReference>